<feature type="transmembrane region" description="Helical" evidence="1">
    <location>
        <begin position="46"/>
        <end position="68"/>
    </location>
</feature>
<accession>A0ABN2CWT4</accession>
<proteinExistence type="predicted"/>
<keyword evidence="1" id="KW-0812">Transmembrane</keyword>
<organism evidence="2 3">
    <name type="scientific">Kribbella sancticallisti</name>
    <dbReference type="NCBI Taxonomy" id="460087"/>
    <lineage>
        <taxon>Bacteria</taxon>
        <taxon>Bacillati</taxon>
        <taxon>Actinomycetota</taxon>
        <taxon>Actinomycetes</taxon>
        <taxon>Propionibacteriales</taxon>
        <taxon>Kribbellaceae</taxon>
        <taxon>Kribbella</taxon>
    </lineage>
</organism>
<evidence type="ECO:0000256" key="1">
    <source>
        <dbReference type="SAM" id="Phobius"/>
    </source>
</evidence>
<reference evidence="2 3" key="1">
    <citation type="journal article" date="2019" name="Int. J. Syst. Evol. Microbiol.">
        <title>The Global Catalogue of Microorganisms (GCM) 10K type strain sequencing project: providing services to taxonomists for standard genome sequencing and annotation.</title>
        <authorList>
            <consortium name="The Broad Institute Genomics Platform"/>
            <consortium name="The Broad Institute Genome Sequencing Center for Infectious Disease"/>
            <person name="Wu L."/>
            <person name="Ma J."/>
        </authorList>
    </citation>
    <scope>NUCLEOTIDE SEQUENCE [LARGE SCALE GENOMIC DNA]</scope>
    <source>
        <strain evidence="2 3">JCM 14969</strain>
    </source>
</reference>
<keyword evidence="3" id="KW-1185">Reference proteome</keyword>
<evidence type="ECO:0000313" key="2">
    <source>
        <dbReference type="EMBL" id="GAA1565998.1"/>
    </source>
</evidence>
<protein>
    <submittedName>
        <fullName evidence="2">Uncharacterized protein</fullName>
    </submittedName>
</protein>
<sequence length="200" mass="21724">MPICAGSETPAPHVVRTVVSWFGVAAESVRFVRSSLLVMNPDPWSVGWSAVSTMLTAVAVLVALFVAVRDTLRVNRLLAAEANDRRRGQASQVSAWATSETEYPDVPPRNIIGSPWYAAAHVLNSSPFAISDVEVEIGSLNTAGNWESFRETERRSVLPPGGALDASFTAERIRAFSYPKYNILVCRLSFRDNAGMPVAS</sequence>
<keyword evidence="1" id="KW-0472">Membrane</keyword>
<name>A0ABN2CWT4_9ACTN</name>
<comment type="caution">
    <text evidence="2">The sequence shown here is derived from an EMBL/GenBank/DDBJ whole genome shotgun (WGS) entry which is preliminary data.</text>
</comment>
<dbReference type="Proteomes" id="UP001500393">
    <property type="component" value="Unassembled WGS sequence"/>
</dbReference>
<gene>
    <name evidence="2" type="ORF">GCM10009789_19350</name>
</gene>
<keyword evidence="1" id="KW-1133">Transmembrane helix</keyword>
<dbReference type="EMBL" id="BAAAOS010000017">
    <property type="protein sequence ID" value="GAA1565998.1"/>
    <property type="molecule type" value="Genomic_DNA"/>
</dbReference>
<evidence type="ECO:0000313" key="3">
    <source>
        <dbReference type="Proteomes" id="UP001500393"/>
    </source>
</evidence>